<dbReference type="CDD" id="cd07962">
    <property type="entry name" value="Anticodon_Ia_Val"/>
    <property type="match status" value="1"/>
</dbReference>
<keyword evidence="4" id="KW-0963">Cytoplasm</keyword>
<dbReference type="GO" id="GO:0006438">
    <property type="term" value="P:valyl-tRNA aminoacylation"/>
    <property type="evidence" value="ECO:0007669"/>
    <property type="project" value="UniProtKB-UniRule"/>
</dbReference>
<evidence type="ECO:0000256" key="7">
    <source>
        <dbReference type="ARBA" id="ARBA00022840"/>
    </source>
</evidence>
<dbReference type="NCBIfam" id="NF004349">
    <property type="entry name" value="PRK05729.1"/>
    <property type="match status" value="1"/>
</dbReference>
<comment type="subunit">
    <text evidence="2">Monomer.</text>
</comment>
<dbReference type="InterPro" id="IPR009080">
    <property type="entry name" value="tRNAsynth_Ia_anticodon-bd"/>
</dbReference>
<evidence type="ECO:0000256" key="9">
    <source>
        <dbReference type="ARBA" id="ARBA00023146"/>
    </source>
</evidence>
<dbReference type="EC" id="6.1.1.9" evidence="3 11"/>
<keyword evidence="7 12" id="KW-0067">ATP-binding</keyword>
<dbReference type="PRINTS" id="PR00986">
    <property type="entry name" value="TRNASYNTHVAL"/>
</dbReference>
<dbReference type="CDD" id="cd00817">
    <property type="entry name" value="ValRS_core"/>
    <property type="match status" value="1"/>
</dbReference>
<dbReference type="SUPFAM" id="SSF50677">
    <property type="entry name" value="ValRS/IleRS/LeuRS editing domain"/>
    <property type="match status" value="1"/>
</dbReference>
<dbReference type="Proteomes" id="UP000228867">
    <property type="component" value="Unassembled WGS sequence"/>
</dbReference>
<comment type="similarity">
    <text evidence="12">Belongs to the class-I aminoacyl-tRNA synthetase family.</text>
</comment>
<evidence type="ECO:0000256" key="3">
    <source>
        <dbReference type="ARBA" id="ARBA00013169"/>
    </source>
</evidence>
<gene>
    <name evidence="15" type="ORF">COV54_01205</name>
</gene>
<keyword evidence="6 12" id="KW-0547">Nucleotide-binding</keyword>
<comment type="catalytic activity">
    <reaction evidence="10">
        <text>tRNA(Val) + L-valine + ATP = L-valyl-tRNA(Val) + AMP + diphosphate</text>
        <dbReference type="Rhea" id="RHEA:10704"/>
        <dbReference type="Rhea" id="RHEA-COMP:9672"/>
        <dbReference type="Rhea" id="RHEA-COMP:9708"/>
        <dbReference type="ChEBI" id="CHEBI:30616"/>
        <dbReference type="ChEBI" id="CHEBI:33019"/>
        <dbReference type="ChEBI" id="CHEBI:57762"/>
        <dbReference type="ChEBI" id="CHEBI:78442"/>
        <dbReference type="ChEBI" id="CHEBI:78537"/>
        <dbReference type="ChEBI" id="CHEBI:456215"/>
        <dbReference type="EC" id="6.1.1.9"/>
    </reaction>
</comment>
<accession>A0A2H0NEU0</accession>
<keyword evidence="9 12" id="KW-0030">Aminoacyl-tRNA synthetase</keyword>
<name>A0A2H0NEU0_9BACT</name>
<dbReference type="Pfam" id="PF00133">
    <property type="entry name" value="tRNA-synt_1"/>
    <property type="match status" value="1"/>
</dbReference>
<dbReference type="Pfam" id="PF08264">
    <property type="entry name" value="Anticodon_1"/>
    <property type="match status" value="1"/>
</dbReference>
<dbReference type="AlphaFoldDB" id="A0A2H0NEU0"/>
<evidence type="ECO:0000259" key="14">
    <source>
        <dbReference type="Pfam" id="PF08264"/>
    </source>
</evidence>
<dbReference type="GO" id="GO:0004832">
    <property type="term" value="F:valine-tRNA ligase activity"/>
    <property type="evidence" value="ECO:0007669"/>
    <property type="project" value="UniProtKB-UniRule"/>
</dbReference>
<evidence type="ECO:0000256" key="2">
    <source>
        <dbReference type="ARBA" id="ARBA00011245"/>
    </source>
</evidence>
<comment type="caution">
    <text evidence="15">The sequence shown here is derived from an EMBL/GenBank/DDBJ whole genome shotgun (WGS) entry which is preliminary data.</text>
</comment>
<dbReference type="InterPro" id="IPR002303">
    <property type="entry name" value="Valyl-tRNA_ligase"/>
</dbReference>
<reference evidence="15 16" key="1">
    <citation type="submission" date="2017-09" db="EMBL/GenBank/DDBJ databases">
        <title>Depth-based differentiation of microbial function through sediment-hosted aquifers and enrichment of novel symbionts in the deep terrestrial subsurface.</title>
        <authorList>
            <person name="Probst A.J."/>
            <person name="Ladd B."/>
            <person name="Jarett J.K."/>
            <person name="Geller-Mcgrath D.E."/>
            <person name="Sieber C.M."/>
            <person name="Emerson J.B."/>
            <person name="Anantharaman K."/>
            <person name="Thomas B.C."/>
            <person name="Malmstrom R."/>
            <person name="Stieglmeier M."/>
            <person name="Klingl A."/>
            <person name="Woyke T."/>
            <person name="Ryan C.M."/>
            <person name="Banfield J.F."/>
        </authorList>
    </citation>
    <scope>NUCLEOTIDE SEQUENCE [LARGE SCALE GENOMIC DNA]</scope>
    <source>
        <strain evidence="15">CG11_big_fil_rev_8_21_14_0_20_38_23</strain>
    </source>
</reference>
<evidence type="ECO:0000256" key="1">
    <source>
        <dbReference type="ARBA" id="ARBA00004496"/>
    </source>
</evidence>
<sequence length="767" mass="88810">MKTMIDSLYNPKAVEGKIYQQWENSGFFNPDKLPGRRQKKFIVYMPLPNVTGSLHMGHSLDNTISDILIRYYRMKGYKALWFPGTDHAGIATQYVVEKELKKKGLGRFDLGREKFIEKVWKWKREYGNIILEQLKKLGCSADWSRTRFTMDPAYSKDVINAFIHYYKKGWLYQGFRTINWCPRCQTSLSDLEVEYKEEKGKLWYIKYPLVKNLTLRQRSGLMVSRVEPSKFNPSTDEQNYIVVATTRPETMLGDTAIAVNPRDSRYTSFIGKKVLLPIQNREIPIIVDKAIDPKFGTGAVKVTPAHDTADFEIAQRHKLPLAQVIDESGKMNDKAGKYAGLKVEEARMAIIQELKNLGLLVKEEPYEHRLATCYRCGHTIEPIPSKQWFLKMDELAKRAEVAVKTKKVEITPKRFKKSYFNWLKNIRDWTVSRQIWWGHRLPVFYCSKRQEGISNSQFLISKQIQNSSAGPFVVSAKKPKKCPFCGTCEMKQSQDVLDTWFSSALWPFAGLSQKDRKKYCPGNLVSNAREILNLWDARMIFSGLEFLKKVPFQVLLIHGTILTKEGKRMSKSLGTGINPLEYIEKYGADAIRFAVIWQSSGQDIHWDETAVIAGRKFGNKIWNASRFVLAQIRNRPPGLTAASTKVKVSRKAKNIKPFTPADKAVLRALKDVKTKTEKYILAFEFSQALRLVYNFFWHTFCDKYLEISKKQIQGEEKLKTNTQKILIYTLLESLKMLHSFMPFISEAVYQNLPKPFRKEKFLLVEKW</sequence>
<evidence type="ECO:0000256" key="11">
    <source>
        <dbReference type="NCBIfam" id="TIGR00422"/>
    </source>
</evidence>
<dbReference type="SUPFAM" id="SSF52374">
    <property type="entry name" value="Nucleotidylyl transferase"/>
    <property type="match status" value="1"/>
</dbReference>
<dbReference type="EMBL" id="PCWR01000029">
    <property type="protein sequence ID" value="PIR07401.1"/>
    <property type="molecule type" value="Genomic_DNA"/>
</dbReference>
<evidence type="ECO:0000256" key="6">
    <source>
        <dbReference type="ARBA" id="ARBA00022741"/>
    </source>
</evidence>
<dbReference type="Gene3D" id="3.40.50.620">
    <property type="entry name" value="HUPs"/>
    <property type="match status" value="2"/>
</dbReference>
<keyword evidence="8 12" id="KW-0648">Protein biosynthesis</keyword>
<dbReference type="InterPro" id="IPR014729">
    <property type="entry name" value="Rossmann-like_a/b/a_fold"/>
</dbReference>
<evidence type="ECO:0000256" key="5">
    <source>
        <dbReference type="ARBA" id="ARBA00022598"/>
    </source>
</evidence>
<comment type="subcellular location">
    <subcellularLocation>
        <location evidence="1">Cytoplasm</location>
    </subcellularLocation>
</comment>
<feature type="domain" description="Methionyl/Valyl/Leucyl/Isoleucyl-tRNA synthetase anticodon-binding" evidence="14">
    <location>
        <begin position="662"/>
        <end position="767"/>
    </location>
</feature>
<dbReference type="InterPro" id="IPR009008">
    <property type="entry name" value="Val/Leu/Ile-tRNA-synth_edit"/>
</dbReference>
<dbReference type="GO" id="GO:0005829">
    <property type="term" value="C:cytosol"/>
    <property type="evidence" value="ECO:0007669"/>
    <property type="project" value="TreeGrafter"/>
</dbReference>
<dbReference type="GO" id="GO:0005524">
    <property type="term" value="F:ATP binding"/>
    <property type="evidence" value="ECO:0007669"/>
    <property type="project" value="UniProtKB-KW"/>
</dbReference>
<organism evidence="15 16">
    <name type="scientific">Candidatus Jorgensenbacteria bacterium CG11_big_fil_rev_8_21_14_0_20_38_23</name>
    <dbReference type="NCBI Taxonomy" id="1974594"/>
    <lineage>
        <taxon>Bacteria</taxon>
        <taxon>Candidatus Joergenseniibacteriota</taxon>
    </lineage>
</organism>
<dbReference type="InterPro" id="IPR002300">
    <property type="entry name" value="aa-tRNA-synth_Ia"/>
</dbReference>
<evidence type="ECO:0000256" key="8">
    <source>
        <dbReference type="ARBA" id="ARBA00022917"/>
    </source>
</evidence>
<dbReference type="PROSITE" id="PS00178">
    <property type="entry name" value="AA_TRNA_LIGASE_I"/>
    <property type="match status" value="1"/>
</dbReference>
<dbReference type="SUPFAM" id="SSF47323">
    <property type="entry name" value="Anticodon-binding domain of a subclass of class I aminoacyl-tRNA synthetases"/>
    <property type="match status" value="1"/>
</dbReference>
<evidence type="ECO:0000256" key="12">
    <source>
        <dbReference type="RuleBase" id="RU363035"/>
    </source>
</evidence>
<dbReference type="InterPro" id="IPR001412">
    <property type="entry name" value="aa-tRNA-synth_I_CS"/>
</dbReference>
<feature type="domain" description="Aminoacyl-tRNA synthetase class Ia" evidence="13">
    <location>
        <begin position="17"/>
        <end position="607"/>
    </location>
</feature>
<dbReference type="NCBIfam" id="TIGR00422">
    <property type="entry name" value="valS"/>
    <property type="match status" value="1"/>
</dbReference>
<dbReference type="InterPro" id="IPR013155">
    <property type="entry name" value="M/V/L/I-tRNA-synth_anticd-bd"/>
</dbReference>
<dbReference type="Gene3D" id="1.10.730.10">
    <property type="entry name" value="Isoleucyl-tRNA Synthetase, Domain 1"/>
    <property type="match status" value="1"/>
</dbReference>
<dbReference type="FunFam" id="3.40.50.620:FF:000032">
    <property type="entry name" value="Valine--tRNA ligase"/>
    <property type="match status" value="1"/>
</dbReference>
<evidence type="ECO:0000313" key="15">
    <source>
        <dbReference type="EMBL" id="PIR07401.1"/>
    </source>
</evidence>
<dbReference type="GO" id="GO:0002161">
    <property type="term" value="F:aminoacyl-tRNA deacylase activity"/>
    <property type="evidence" value="ECO:0007669"/>
    <property type="project" value="InterPro"/>
</dbReference>
<dbReference type="PANTHER" id="PTHR11946">
    <property type="entry name" value="VALYL-TRNA SYNTHETASES"/>
    <property type="match status" value="1"/>
</dbReference>
<dbReference type="PANTHER" id="PTHR11946:SF93">
    <property type="entry name" value="VALINE--TRNA LIGASE, CHLOROPLASTIC_MITOCHONDRIAL 2"/>
    <property type="match status" value="1"/>
</dbReference>
<evidence type="ECO:0000313" key="16">
    <source>
        <dbReference type="Proteomes" id="UP000228867"/>
    </source>
</evidence>
<evidence type="ECO:0000256" key="4">
    <source>
        <dbReference type="ARBA" id="ARBA00022490"/>
    </source>
</evidence>
<evidence type="ECO:0000259" key="13">
    <source>
        <dbReference type="Pfam" id="PF00133"/>
    </source>
</evidence>
<dbReference type="Gene3D" id="3.90.740.10">
    <property type="entry name" value="Valyl/Leucyl/Isoleucyl-tRNA synthetase, editing domain"/>
    <property type="match status" value="1"/>
</dbReference>
<proteinExistence type="inferred from homology"/>
<protein>
    <recommendedName>
        <fullName evidence="3 11">Valine--tRNA ligase</fullName>
        <ecNumber evidence="3 11">6.1.1.9</ecNumber>
    </recommendedName>
</protein>
<keyword evidence="5 12" id="KW-0436">Ligase</keyword>
<dbReference type="InterPro" id="IPR033705">
    <property type="entry name" value="Anticodon_Ia_Val"/>
</dbReference>
<evidence type="ECO:0000256" key="10">
    <source>
        <dbReference type="ARBA" id="ARBA00047552"/>
    </source>
</evidence>